<evidence type="ECO:0000256" key="3">
    <source>
        <dbReference type="ARBA" id="ARBA00022722"/>
    </source>
</evidence>
<reference evidence="12 13" key="1">
    <citation type="submission" date="2020-08" db="EMBL/GenBank/DDBJ databases">
        <title>Novel species isolated from subtropical streams in China.</title>
        <authorList>
            <person name="Lu H."/>
        </authorList>
    </citation>
    <scope>NUCLEOTIDE SEQUENCE [LARGE SCALE GENOMIC DNA]</scope>
    <source>
        <strain evidence="12 13">CY18W</strain>
    </source>
</reference>
<dbReference type="InterPro" id="IPR040255">
    <property type="entry name" value="Non-specific_endonuclease"/>
</dbReference>
<organism evidence="12 13">
    <name type="scientific">Undibacterium hunanense</name>
    <dbReference type="NCBI Taxonomy" id="2762292"/>
    <lineage>
        <taxon>Bacteria</taxon>
        <taxon>Pseudomonadati</taxon>
        <taxon>Pseudomonadota</taxon>
        <taxon>Betaproteobacteria</taxon>
        <taxon>Burkholderiales</taxon>
        <taxon>Oxalobacteraceae</taxon>
        <taxon>Undibacterium</taxon>
    </lineage>
</organism>
<evidence type="ECO:0000256" key="8">
    <source>
        <dbReference type="RuleBase" id="RU366055"/>
    </source>
</evidence>
<proteinExistence type="inferred from homology"/>
<keyword evidence="3 8" id="KW-0540">Nuclease</keyword>
<dbReference type="SUPFAM" id="SSF54060">
    <property type="entry name" value="His-Me finger endonucleases"/>
    <property type="match status" value="1"/>
</dbReference>
<evidence type="ECO:0000256" key="2">
    <source>
        <dbReference type="ARBA" id="ARBA00010052"/>
    </source>
</evidence>
<dbReference type="Pfam" id="PF01223">
    <property type="entry name" value="Endonuclease_NS"/>
    <property type="match status" value="1"/>
</dbReference>
<evidence type="ECO:0000259" key="11">
    <source>
        <dbReference type="SMART" id="SM00892"/>
    </source>
</evidence>
<evidence type="ECO:0000256" key="5">
    <source>
        <dbReference type="ARBA" id="ARBA00022759"/>
    </source>
</evidence>
<evidence type="ECO:0000256" key="4">
    <source>
        <dbReference type="ARBA" id="ARBA00022723"/>
    </source>
</evidence>
<keyword evidence="5 8" id="KW-0255">Endonuclease</keyword>
<dbReference type="RefSeq" id="WP_186949236.1">
    <property type="nucleotide sequence ID" value="NZ_JACOGF010000012.1"/>
</dbReference>
<evidence type="ECO:0000256" key="7">
    <source>
        <dbReference type="ARBA" id="ARBA00022842"/>
    </source>
</evidence>
<dbReference type="GO" id="GO:0004519">
    <property type="term" value="F:endonuclease activity"/>
    <property type="evidence" value="ECO:0007669"/>
    <property type="project" value="UniProtKB-KW"/>
</dbReference>
<evidence type="ECO:0000256" key="1">
    <source>
        <dbReference type="ARBA" id="ARBA00001946"/>
    </source>
</evidence>
<dbReference type="EMBL" id="JACOGF010000012">
    <property type="protein sequence ID" value="MBC3919976.1"/>
    <property type="molecule type" value="Genomic_DNA"/>
</dbReference>
<evidence type="ECO:0000313" key="12">
    <source>
        <dbReference type="EMBL" id="MBC3919976.1"/>
    </source>
</evidence>
<dbReference type="SMART" id="SM00892">
    <property type="entry name" value="Endonuclease_NS"/>
    <property type="match status" value="1"/>
</dbReference>
<protein>
    <recommendedName>
        <fullName evidence="8">Endonuclease</fullName>
        <ecNumber evidence="8">3.1.30.-</ecNumber>
    </recommendedName>
</protein>
<dbReference type="EC" id="3.1.30.-" evidence="8"/>
<dbReference type="InterPro" id="IPR044929">
    <property type="entry name" value="DNA/RNA_non-sp_Endonuclease_sf"/>
</dbReference>
<gene>
    <name evidence="12" type="ORF">H8L32_21075</name>
</gene>
<keyword evidence="6 8" id="KW-0378">Hydrolase</keyword>
<evidence type="ECO:0000313" key="13">
    <source>
        <dbReference type="Proteomes" id="UP000650424"/>
    </source>
</evidence>
<dbReference type="PROSITE" id="PS01070">
    <property type="entry name" value="NUCLEASE_NON_SPEC"/>
    <property type="match status" value="1"/>
</dbReference>
<evidence type="ECO:0000256" key="9">
    <source>
        <dbReference type="SAM" id="SignalP"/>
    </source>
</evidence>
<dbReference type="Gene3D" id="3.40.570.10">
    <property type="entry name" value="Extracellular Endonuclease, subunit A"/>
    <property type="match status" value="1"/>
</dbReference>
<evidence type="ECO:0000259" key="10">
    <source>
        <dbReference type="SMART" id="SM00477"/>
    </source>
</evidence>
<dbReference type="InterPro" id="IPR044925">
    <property type="entry name" value="His-Me_finger_sf"/>
</dbReference>
<accession>A0ABR6ZVS8</accession>
<evidence type="ECO:0000256" key="6">
    <source>
        <dbReference type="ARBA" id="ARBA00022801"/>
    </source>
</evidence>
<dbReference type="InterPro" id="IPR001604">
    <property type="entry name" value="Endo_G_ENPP1-like_dom"/>
</dbReference>
<keyword evidence="4 8" id="KW-0479">Metal-binding</keyword>
<feature type="chain" id="PRO_5045126133" description="Endonuclease" evidence="9">
    <location>
        <begin position="21"/>
        <end position="245"/>
    </location>
</feature>
<keyword evidence="13" id="KW-1185">Reference proteome</keyword>
<comment type="caution">
    <text evidence="12">The sequence shown here is derived from an EMBL/GenBank/DDBJ whole genome shotgun (WGS) entry which is preliminary data.</text>
</comment>
<name>A0ABR6ZVS8_9BURK</name>
<sequence length="245" mass="27346">MLKQVIVGLAVSLIGIHASAAPEFSECRQFFAQGQIPDLPRQSEWRTRALCFSSFAVLHSGKSRTPVYVAEKLNRQTIKLAKDNERTNHFFADARLPRADRAELDDYKGSGFDRGHMAPAGDMAGTEAMAQSFSLANMVPQAPLNNRKTWASIEKGTRQYISRAQGDVYVITGPVYDARPATVGPNKVWVPKYLFKLVYDPSAGRAWAHWIENSDTARASKPISYQELVNKTGIRFFPRLGQIDI</sequence>
<comment type="similarity">
    <text evidence="2 8">Belongs to the DNA/RNA non-specific endonuclease family.</text>
</comment>
<dbReference type="InterPro" id="IPR020821">
    <property type="entry name" value="ENPP1-3/EXOG-like_nuc-like"/>
</dbReference>
<dbReference type="SMART" id="SM00477">
    <property type="entry name" value="NUC"/>
    <property type="match status" value="1"/>
</dbReference>
<dbReference type="InterPro" id="IPR018524">
    <property type="entry name" value="DNA/RNA_endonuclease_AS"/>
</dbReference>
<feature type="signal peptide" evidence="9">
    <location>
        <begin position="1"/>
        <end position="20"/>
    </location>
</feature>
<feature type="domain" description="ENPP1-3/EXOG-like endonuclease/phosphodiesterase" evidence="10">
    <location>
        <begin position="52"/>
        <end position="243"/>
    </location>
</feature>
<keyword evidence="9" id="KW-0732">Signal</keyword>
<keyword evidence="7" id="KW-0460">Magnesium</keyword>
<feature type="domain" description="DNA/RNA non-specific endonuclease/pyrophosphatase/phosphodiesterase" evidence="11">
    <location>
        <begin position="51"/>
        <end position="240"/>
    </location>
</feature>
<dbReference type="Proteomes" id="UP000650424">
    <property type="component" value="Unassembled WGS sequence"/>
</dbReference>
<comment type="cofactor">
    <cofactor evidence="1 8">
        <name>Mg(2+)</name>
        <dbReference type="ChEBI" id="CHEBI:18420"/>
    </cofactor>
</comment>
<dbReference type="PANTHER" id="PTHR13966">
    <property type="entry name" value="ENDONUCLEASE RELATED"/>
    <property type="match status" value="1"/>
</dbReference>
<dbReference type="PANTHER" id="PTHR13966:SF5">
    <property type="entry name" value="ENDONUCLEASE G, MITOCHONDRIAL"/>
    <property type="match status" value="1"/>
</dbReference>